<dbReference type="AlphaFoldDB" id="A0A2C6LEG1"/>
<sequence length="285" mass="31848">MYETDTFPRRKKGCAPTTATWCSHVYVCMVQFFPADLFLIGVYVALLFFSLLYGLLSLPRLRVFNKTFWNRICPRRTSPEILLILCFFLVHMLLAASLALLTMAPRYASFGSQTFSPQNGSDELPCSLQVAAGSTTIGGEGGTGETYRHKENACQMSFFAAVFSRAAIAYPSFSNFFFFSDWVFLGVYVLCLIHCVLIRTKQPYISTDRWLEEEEQGNHFFEEMREGGGDGGFRGRCQGLHKSTGSKPSNGRFLGMSGRGKGGGVDDDDDENLRLLASDLRRADV</sequence>
<dbReference type="PANTHER" id="PTHR16130">
    <property type="entry name" value="LYSOSOMAL COBALAMIN TRANSPORTER-RELATED"/>
    <property type="match status" value="1"/>
</dbReference>
<evidence type="ECO:0000256" key="2">
    <source>
        <dbReference type="SAM" id="Phobius"/>
    </source>
</evidence>
<organism evidence="3 4">
    <name type="scientific">Cystoisospora suis</name>
    <dbReference type="NCBI Taxonomy" id="483139"/>
    <lineage>
        <taxon>Eukaryota</taxon>
        <taxon>Sar</taxon>
        <taxon>Alveolata</taxon>
        <taxon>Apicomplexa</taxon>
        <taxon>Conoidasida</taxon>
        <taxon>Coccidia</taxon>
        <taxon>Eucoccidiorida</taxon>
        <taxon>Eimeriorina</taxon>
        <taxon>Sarcocystidae</taxon>
        <taxon>Cystoisospora</taxon>
    </lineage>
</organism>
<reference evidence="3 4" key="1">
    <citation type="journal article" date="2017" name="Int. J. Parasitol.">
        <title>The genome of the protozoan parasite Cystoisospora suis and a reverse vaccinology approach to identify vaccine candidates.</title>
        <authorList>
            <person name="Palmieri N."/>
            <person name="Shrestha A."/>
            <person name="Ruttkowski B."/>
            <person name="Beck T."/>
            <person name="Vogl C."/>
            <person name="Tomley F."/>
            <person name="Blake D.P."/>
            <person name="Joachim A."/>
        </authorList>
    </citation>
    <scope>NUCLEOTIDE SEQUENCE [LARGE SCALE GENOMIC DNA]</scope>
    <source>
        <strain evidence="3 4">Wien I</strain>
    </source>
</reference>
<keyword evidence="2" id="KW-0472">Membrane</keyword>
<accession>A0A2C6LEG1</accession>
<keyword evidence="2" id="KW-1133">Transmembrane helix</keyword>
<evidence type="ECO:0000313" key="4">
    <source>
        <dbReference type="Proteomes" id="UP000221165"/>
    </source>
</evidence>
<keyword evidence="4" id="KW-1185">Reference proteome</keyword>
<dbReference type="RefSeq" id="XP_067926846.1">
    <property type="nucleotide sequence ID" value="XM_068061181.1"/>
</dbReference>
<dbReference type="PANTHER" id="PTHR16130:SF2">
    <property type="entry name" value="LYSOSOMAL COBALAMIN TRANSPORT ESCORT PROTEIN LMBD1"/>
    <property type="match status" value="1"/>
</dbReference>
<proteinExistence type="predicted"/>
<comment type="caution">
    <text evidence="3">The sequence shown here is derived from an EMBL/GenBank/DDBJ whole genome shotgun (WGS) entry which is preliminary data.</text>
</comment>
<gene>
    <name evidence="3" type="ORF">CSUI_000975</name>
</gene>
<evidence type="ECO:0000313" key="3">
    <source>
        <dbReference type="EMBL" id="PHJ25174.1"/>
    </source>
</evidence>
<name>A0A2C6LEG1_9APIC</name>
<dbReference type="Proteomes" id="UP000221165">
    <property type="component" value="Unassembled WGS sequence"/>
</dbReference>
<dbReference type="GO" id="GO:0005774">
    <property type="term" value="C:vacuolar membrane"/>
    <property type="evidence" value="ECO:0007669"/>
    <property type="project" value="TreeGrafter"/>
</dbReference>
<protein>
    <submittedName>
        <fullName evidence="3">Lysosomal cobalamin protein</fullName>
    </submittedName>
</protein>
<feature type="transmembrane region" description="Helical" evidence="2">
    <location>
        <begin position="37"/>
        <end position="56"/>
    </location>
</feature>
<dbReference type="GeneID" id="94424392"/>
<keyword evidence="2" id="KW-0812">Transmembrane</keyword>
<dbReference type="GO" id="GO:0072665">
    <property type="term" value="P:protein localization to vacuole"/>
    <property type="evidence" value="ECO:0007669"/>
    <property type="project" value="TreeGrafter"/>
</dbReference>
<dbReference type="VEuPathDB" id="ToxoDB:CSUI_000975"/>
<evidence type="ECO:0000256" key="1">
    <source>
        <dbReference type="SAM" id="MobiDB-lite"/>
    </source>
</evidence>
<dbReference type="OrthoDB" id="347187at2759"/>
<feature type="region of interest" description="Disordered" evidence="1">
    <location>
        <begin position="239"/>
        <end position="271"/>
    </location>
</feature>
<feature type="transmembrane region" description="Helical" evidence="2">
    <location>
        <begin position="81"/>
        <end position="104"/>
    </location>
</feature>
<dbReference type="EMBL" id="MIGC01000380">
    <property type="protein sequence ID" value="PHJ25174.1"/>
    <property type="molecule type" value="Genomic_DNA"/>
</dbReference>
<feature type="transmembrane region" description="Helical" evidence="2">
    <location>
        <begin position="182"/>
        <end position="200"/>
    </location>
</feature>
<dbReference type="InterPro" id="IPR050854">
    <property type="entry name" value="LMBD1_LysCbl_Transport"/>
</dbReference>